<reference evidence="2 3" key="1">
    <citation type="submission" date="2017-09" db="EMBL/GenBank/DDBJ databases">
        <title>Reassesment of A. cryaerophilus.</title>
        <authorList>
            <person name="Perez-Cataluna A."/>
            <person name="Collado L."/>
            <person name="Salgado O."/>
            <person name="Lefinanco V."/>
            <person name="Figueras M.J."/>
        </authorList>
    </citation>
    <scope>NUCLEOTIDE SEQUENCE [LARGE SCALE GENOMIC DNA]</scope>
    <source>
        <strain evidence="2 3">LMG 9065</strain>
    </source>
</reference>
<keyword evidence="1" id="KW-0812">Transmembrane</keyword>
<evidence type="ECO:0000256" key="1">
    <source>
        <dbReference type="SAM" id="Phobius"/>
    </source>
</evidence>
<accession>A0A2S9T7E9</accession>
<comment type="caution">
    <text evidence="2">The sequence shown here is derived from an EMBL/GenBank/DDBJ whole genome shotgun (WGS) entry which is preliminary data.</text>
</comment>
<sequence>MKSTKWIKIFFGLSLFGALFIGGVNYIVDPYGIYKTNIFLNKPEQDKNIRLAKVVKVEEIKPVSISLGTSRTEYGYDPNHQYFSKPSYNLAVSAASLYENRLYLEHAIKQDSLKEVLLVADWRMLNDPKMRKSDDFEDSFNIKNNYKQLFSIDLFKSSFKTILNQKTKNSYLENGQRDWNFNQENIDKQGGHIEVMNKDEEKYYQKSDFKYNSNIYQDTKKDSFEDFRKILELCYENGIKLDIIFGPSHIRQWEAFDYYQNIETWYKWKKDVVLFIEKIANEQEKNPYKVIDFSVYHELTAETVPTDAKEKMKYHWEASHYKKELGDIVLDRLLDISPYEDFGVELNSQNIDNHIQKLRDDRVKFINTEAYRKEVFSSKP</sequence>
<feature type="transmembrane region" description="Helical" evidence="1">
    <location>
        <begin position="7"/>
        <end position="28"/>
    </location>
</feature>
<keyword evidence="1" id="KW-1133">Transmembrane helix</keyword>
<proteinExistence type="predicted"/>
<organism evidence="2 3">
    <name type="scientific">Aliarcobacter cryaerophilus</name>
    <dbReference type="NCBI Taxonomy" id="28198"/>
    <lineage>
        <taxon>Bacteria</taxon>
        <taxon>Pseudomonadati</taxon>
        <taxon>Campylobacterota</taxon>
        <taxon>Epsilonproteobacteria</taxon>
        <taxon>Campylobacterales</taxon>
        <taxon>Arcobacteraceae</taxon>
        <taxon>Aliarcobacter</taxon>
    </lineage>
</organism>
<evidence type="ECO:0000313" key="3">
    <source>
        <dbReference type="Proteomes" id="UP000239151"/>
    </source>
</evidence>
<keyword evidence="1" id="KW-0472">Membrane</keyword>
<evidence type="ECO:0000313" key="2">
    <source>
        <dbReference type="EMBL" id="PRM94729.1"/>
    </source>
</evidence>
<gene>
    <name evidence="2" type="ORF">CJ670_09765</name>
</gene>
<dbReference type="AlphaFoldDB" id="A0A2S9T7E9"/>
<dbReference type="EMBL" id="NXGI01000046">
    <property type="protein sequence ID" value="PRM94729.1"/>
    <property type="molecule type" value="Genomic_DNA"/>
</dbReference>
<dbReference type="Proteomes" id="UP000239151">
    <property type="component" value="Unassembled WGS sequence"/>
</dbReference>
<name>A0A2S9T7E9_9BACT</name>
<protein>
    <submittedName>
        <fullName evidence="2">Uncharacterized protein</fullName>
    </submittedName>
</protein>